<proteinExistence type="predicted"/>
<dbReference type="EMBL" id="CAKMRJ010003334">
    <property type="protein sequence ID" value="CAH1431552.1"/>
    <property type="molecule type" value="Genomic_DNA"/>
</dbReference>
<dbReference type="Proteomes" id="UP001157418">
    <property type="component" value="Unassembled WGS sequence"/>
</dbReference>
<feature type="compositionally biased region" description="Acidic residues" evidence="1">
    <location>
        <begin position="48"/>
        <end position="68"/>
    </location>
</feature>
<dbReference type="AlphaFoldDB" id="A0AAU9N0H4"/>
<feature type="region of interest" description="Disordered" evidence="1">
    <location>
        <begin position="44"/>
        <end position="78"/>
    </location>
</feature>
<accession>A0AAU9N0H4</accession>
<gene>
    <name evidence="3" type="ORF">LVIROSA_LOCUS18264</name>
</gene>
<dbReference type="InterPro" id="IPR004332">
    <property type="entry name" value="Transposase_MuDR"/>
</dbReference>
<evidence type="ECO:0000256" key="1">
    <source>
        <dbReference type="SAM" id="MobiDB-lite"/>
    </source>
</evidence>
<evidence type="ECO:0000313" key="3">
    <source>
        <dbReference type="EMBL" id="CAH1431552.1"/>
    </source>
</evidence>
<organism evidence="3 4">
    <name type="scientific">Lactuca virosa</name>
    <dbReference type="NCBI Taxonomy" id="75947"/>
    <lineage>
        <taxon>Eukaryota</taxon>
        <taxon>Viridiplantae</taxon>
        <taxon>Streptophyta</taxon>
        <taxon>Embryophyta</taxon>
        <taxon>Tracheophyta</taxon>
        <taxon>Spermatophyta</taxon>
        <taxon>Magnoliopsida</taxon>
        <taxon>eudicotyledons</taxon>
        <taxon>Gunneridae</taxon>
        <taxon>Pentapetalae</taxon>
        <taxon>asterids</taxon>
        <taxon>campanulids</taxon>
        <taxon>Asterales</taxon>
        <taxon>Asteraceae</taxon>
        <taxon>Cichorioideae</taxon>
        <taxon>Cichorieae</taxon>
        <taxon>Lactucinae</taxon>
        <taxon>Lactuca</taxon>
    </lineage>
</organism>
<evidence type="ECO:0000259" key="2">
    <source>
        <dbReference type="Pfam" id="PF03108"/>
    </source>
</evidence>
<name>A0AAU9N0H4_9ASTR</name>
<reference evidence="3 4" key="1">
    <citation type="submission" date="2022-01" db="EMBL/GenBank/DDBJ databases">
        <authorList>
            <person name="Xiong W."/>
            <person name="Schranz E."/>
        </authorList>
    </citation>
    <scope>NUCLEOTIDE SEQUENCE [LARGE SCALE GENOMIC DNA]</scope>
</reference>
<sequence>METVEDFETIDVELDELFIKKQTPRFKDEFLNTFCEEGLEDCSIPDVQIDESDGDESLDLDHEDETDDKEGASQKGLIEKEDEDDVDFQYSIHDQKVKWNKIRPVFGERYKSPQQLKLCLTNYSIKQVYRIRFEKCDSVRLVVVCTNE</sequence>
<protein>
    <recommendedName>
        <fullName evidence="2">Transposase MuDR plant domain-containing protein</fullName>
    </recommendedName>
</protein>
<dbReference type="Pfam" id="PF03108">
    <property type="entry name" value="DBD_Tnp_Mut"/>
    <property type="match status" value="1"/>
</dbReference>
<evidence type="ECO:0000313" key="4">
    <source>
        <dbReference type="Proteomes" id="UP001157418"/>
    </source>
</evidence>
<comment type="caution">
    <text evidence="3">The sequence shown here is derived from an EMBL/GenBank/DDBJ whole genome shotgun (WGS) entry which is preliminary data.</text>
</comment>
<feature type="domain" description="Transposase MuDR plant" evidence="2">
    <location>
        <begin position="105"/>
        <end position="147"/>
    </location>
</feature>
<keyword evidence="4" id="KW-1185">Reference proteome</keyword>